<organism evidence="2 3">
    <name type="scientific">Pigmentiphaga humi</name>
    <dbReference type="NCBI Taxonomy" id="2478468"/>
    <lineage>
        <taxon>Bacteria</taxon>
        <taxon>Pseudomonadati</taxon>
        <taxon>Pseudomonadota</taxon>
        <taxon>Betaproteobacteria</taxon>
        <taxon>Burkholderiales</taxon>
        <taxon>Alcaligenaceae</taxon>
        <taxon>Pigmentiphaga</taxon>
    </lineage>
</organism>
<reference evidence="2 3" key="1">
    <citation type="submission" date="2018-10" db="EMBL/GenBank/DDBJ databases">
        <authorList>
            <person name="Criscuolo A."/>
        </authorList>
    </citation>
    <scope>NUCLEOTIDE SEQUENCE [LARGE SCALE GENOMIC DNA]</scope>
    <source>
        <strain evidence="2">DnA1</strain>
    </source>
</reference>
<dbReference type="InterPro" id="IPR006311">
    <property type="entry name" value="TAT_signal"/>
</dbReference>
<evidence type="ECO:0008006" key="4">
    <source>
        <dbReference type="Google" id="ProtNLM"/>
    </source>
</evidence>
<accession>A0A3P4AXI2</accession>
<feature type="signal peptide" evidence="1">
    <location>
        <begin position="1"/>
        <end position="30"/>
    </location>
</feature>
<evidence type="ECO:0000256" key="1">
    <source>
        <dbReference type="SAM" id="SignalP"/>
    </source>
</evidence>
<dbReference type="AlphaFoldDB" id="A0A3P4AXI2"/>
<keyword evidence="1" id="KW-0732">Signal</keyword>
<sequence>MNPPFLSARRALLRGGALIAFAAAALPLHAADNMSPPSAALLTYKLGALAKGFKINVDSTLDWQRSGDDYKIVNRGSFMFFSFVWESTGTVGPNGLQPARYQETRNKRVKVAEFDAAAGRLRLPSGNEEPLQAGTQDRMSVLLQLSAMGRADSGAFADGKVLPFRVAGSSRSDNWRFRVAGREKLSTPMGELDTIHLTRERDHDDGQKIEVWLAPGQDWLPVRVLSKEADGDYLDQVIAKIEPAR</sequence>
<dbReference type="Pfam" id="PF11306">
    <property type="entry name" value="DUF3108"/>
    <property type="match status" value="1"/>
</dbReference>
<dbReference type="InterPro" id="IPR021457">
    <property type="entry name" value="DUF3108"/>
</dbReference>
<protein>
    <recommendedName>
        <fullName evidence="4">DUF3108 domain-containing protein</fullName>
    </recommendedName>
</protein>
<proteinExistence type="predicted"/>
<dbReference type="Proteomes" id="UP000277294">
    <property type="component" value="Unassembled WGS sequence"/>
</dbReference>
<evidence type="ECO:0000313" key="2">
    <source>
        <dbReference type="EMBL" id="VCU68076.1"/>
    </source>
</evidence>
<name>A0A3P4AXI2_9BURK</name>
<gene>
    <name evidence="2" type="ORF">PIGHUM_00123</name>
</gene>
<dbReference type="EMBL" id="UWPJ01000005">
    <property type="protein sequence ID" value="VCU68076.1"/>
    <property type="molecule type" value="Genomic_DNA"/>
</dbReference>
<dbReference type="RefSeq" id="WP_124077313.1">
    <property type="nucleotide sequence ID" value="NZ_UWPJ01000005.1"/>
</dbReference>
<keyword evidence="3" id="KW-1185">Reference proteome</keyword>
<dbReference type="PROSITE" id="PS51318">
    <property type="entry name" value="TAT"/>
    <property type="match status" value="1"/>
</dbReference>
<evidence type="ECO:0000313" key="3">
    <source>
        <dbReference type="Proteomes" id="UP000277294"/>
    </source>
</evidence>
<feature type="chain" id="PRO_5018147079" description="DUF3108 domain-containing protein" evidence="1">
    <location>
        <begin position="31"/>
        <end position="245"/>
    </location>
</feature>
<dbReference type="OrthoDB" id="8526020at2"/>